<comment type="caution">
    <text evidence="1">The sequence shown here is derived from an EMBL/GenBank/DDBJ whole genome shotgun (WGS) entry which is preliminary data.</text>
</comment>
<dbReference type="EMBL" id="JAZAVJ010000437">
    <property type="protein sequence ID" value="KAK7397772.1"/>
    <property type="molecule type" value="Genomic_DNA"/>
</dbReference>
<accession>A0ABR1GHP0</accession>
<proteinExistence type="predicted"/>
<reference evidence="1 2" key="1">
    <citation type="journal article" date="2025" name="Microbiol. Resour. Announc.">
        <title>Draft genome sequences for Neonectria magnoliae and Neonectria punicea, canker pathogens of Liriodendron tulipifera and Acer saccharum in West Virginia.</title>
        <authorList>
            <person name="Petronek H.M."/>
            <person name="Kasson M.T."/>
            <person name="Metheny A.M."/>
            <person name="Stauder C.M."/>
            <person name="Lovett B."/>
            <person name="Lynch S.C."/>
            <person name="Garnas J.R."/>
            <person name="Kasson L.R."/>
            <person name="Stajich J.E."/>
        </authorList>
    </citation>
    <scope>NUCLEOTIDE SEQUENCE [LARGE SCALE GENOMIC DNA]</scope>
    <source>
        <strain evidence="1 2">NRRL 64653</strain>
    </source>
</reference>
<name>A0ABR1GHP0_9HYPO</name>
<feature type="non-terminal residue" evidence="1">
    <location>
        <position position="126"/>
    </location>
</feature>
<evidence type="ECO:0000313" key="1">
    <source>
        <dbReference type="EMBL" id="KAK7397772.1"/>
    </source>
</evidence>
<sequence length="126" mass="14062">MAQTTRTQKCIQRLLELSIRISNHSGKTEDRLNLRDNILAFESILQLWKDDDSIPESVAKAIDEASGKLASVLDEIELGLQDQQFWPYSKETTETFVSKILTQTVALREAAADDRDPASGKSGLEP</sequence>
<dbReference type="Proteomes" id="UP001498476">
    <property type="component" value="Unassembled WGS sequence"/>
</dbReference>
<organism evidence="1 2">
    <name type="scientific">Neonectria punicea</name>
    <dbReference type="NCBI Taxonomy" id="979145"/>
    <lineage>
        <taxon>Eukaryota</taxon>
        <taxon>Fungi</taxon>
        <taxon>Dikarya</taxon>
        <taxon>Ascomycota</taxon>
        <taxon>Pezizomycotina</taxon>
        <taxon>Sordariomycetes</taxon>
        <taxon>Hypocreomycetidae</taxon>
        <taxon>Hypocreales</taxon>
        <taxon>Nectriaceae</taxon>
        <taxon>Neonectria</taxon>
    </lineage>
</organism>
<gene>
    <name evidence="1" type="ORF">QQX98_012864</name>
</gene>
<keyword evidence="2" id="KW-1185">Reference proteome</keyword>
<protein>
    <submittedName>
        <fullName evidence="1">Uncharacterized protein</fullName>
    </submittedName>
</protein>
<evidence type="ECO:0000313" key="2">
    <source>
        <dbReference type="Proteomes" id="UP001498476"/>
    </source>
</evidence>